<dbReference type="InterPro" id="IPR000192">
    <property type="entry name" value="Aminotrans_V_dom"/>
</dbReference>
<dbReference type="FunFam" id="3.40.640.10:FF:000084">
    <property type="entry name" value="IscS-like cysteine desulfurase"/>
    <property type="match status" value="1"/>
</dbReference>
<evidence type="ECO:0000256" key="5">
    <source>
        <dbReference type="ARBA" id="ARBA00022898"/>
    </source>
</evidence>
<dbReference type="InterPro" id="IPR016454">
    <property type="entry name" value="Cysteine_dSase"/>
</dbReference>
<evidence type="ECO:0000256" key="2">
    <source>
        <dbReference type="ARBA" id="ARBA00006490"/>
    </source>
</evidence>
<comment type="cofactor">
    <cofactor evidence="1">
        <name>pyridoxal 5'-phosphate</name>
        <dbReference type="ChEBI" id="CHEBI:597326"/>
    </cofactor>
</comment>
<dbReference type="InterPro" id="IPR015422">
    <property type="entry name" value="PyrdxlP-dep_Trfase_small"/>
</dbReference>
<sequence length="401" mass="44556">MLPKKPKNKMNVYLDNAATTRTDSGILEIMNSFVKDSFANPSSIYTAGVEAKKALNSARELIAENLKTNLNSIIFTGSGSESNNLAILGTIRKNFKKGDIITTEIEHHSVLEPIKKLKEMGFKVRYLPVDENGLISLKDLKNALNKNTVLVSIMYSNNEVGTIQPIAEIGKMILRFRKHNKDSKVVFHTDACQAVGALDLAVEKLHVDLMTMNGSKIYGPKGVGVLFKRRGLELEPLIYGGKQEMGYRAGTENTPGIVGVAIALDFANENLEKNNLKIKKVRDYFWKEISTKIKDVKLNGAELEKERLVNNLNVSFGGLSGESLMFYLDQYGISCSTGSACTSETEELSHVLKACGYSNKRNLSSVRFSLGKNTTKKEIDYVMKFLPEIVLSLREVEKLEK</sequence>
<protein>
    <submittedName>
        <fullName evidence="10">Cysteine desulfurase NifS</fullName>
    </submittedName>
</protein>
<organism evidence="10 11">
    <name type="scientific">Candidatus Magasanikbacteria bacterium CG_4_9_14_3_um_filter_32_9</name>
    <dbReference type="NCBI Taxonomy" id="1974644"/>
    <lineage>
        <taxon>Bacteria</taxon>
        <taxon>Candidatus Magasanikiibacteriota</taxon>
    </lineage>
</organism>
<keyword evidence="6" id="KW-0408">Iron</keyword>
<dbReference type="GO" id="GO:0051536">
    <property type="term" value="F:iron-sulfur cluster binding"/>
    <property type="evidence" value="ECO:0007669"/>
    <property type="project" value="UniProtKB-KW"/>
</dbReference>
<name>A0A2M7Z6Z9_9BACT</name>
<evidence type="ECO:0000256" key="3">
    <source>
        <dbReference type="ARBA" id="ARBA00022679"/>
    </source>
</evidence>
<dbReference type="Proteomes" id="UP000230843">
    <property type="component" value="Unassembled WGS sequence"/>
</dbReference>
<dbReference type="AlphaFoldDB" id="A0A2M7Z6Z9"/>
<dbReference type="Gene3D" id="3.90.1150.10">
    <property type="entry name" value="Aspartate Aminotransferase, domain 1"/>
    <property type="match status" value="1"/>
</dbReference>
<feature type="domain" description="Aminotransferase class V" evidence="9">
    <location>
        <begin position="12"/>
        <end position="382"/>
    </location>
</feature>
<comment type="catalytic activity">
    <reaction evidence="8">
        <text>(sulfur carrier)-H + L-cysteine = (sulfur carrier)-SH + L-alanine</text>
        <dbReference type="Rhea" id="RHEA:43892"/>
        <dbReference type="Rhea" id="RHEA-COMP:14737"/>
        <dbReference type="Rhea" id="RHEA-COMP:14739"/>
        <dbReference type="ChEBI" id="CHEBI:29917"/>
        <dbReference type="ChEBI" id="CHEBI:35235"/>
        <dbReference type="ChEBI" id="CHEBI:57972"/>
        <dbReference type="ChEBI" id="CHEBI:64428"/>
        <dbReference type="EC" id="2.8.1.7"/>
    </reaction>
</comment>
<keyword evidence="3" id="KW-0808">Transferase</keyword>
<comment type="similarity">
    <text evidence="2">Belongs to the class-V pyridoxal-phosphate-dependent aminotransferase family. NifS/IscS subfamily.</text>
</comment>
<evidence type="ECO:0000256" key="7">
    <source>
        <dbReference type="ARBA" id="ARBA00023014"/>
    </source>
</evidence>
<keyword evidence="7" id="KW-0411">Iron-sulfur</keyword>
<dbReference type="Pfam" id="PF00266">
    <property type="entry name" value="Aminotran_5"/>
    <property type="match status" value="1"/>
</dbReference>
<dbReference type="InterPro" id="IPR015421">
    <property type="entry name" value="PyrdxlP-dep_Trfase_major"/>
</dbReference>
<dbReference type="Gene3D" id="3.40.640.10">
    <property type="entry name" value="Type I PLP-dependent aspartate aminotransferase-like (Major domain)"/>
    <property type="match status" value="1"/>
</dbReference>
<dbReference type="SUPFAM" id="SSF53383">
    <property type="entry name" value="PLP-dependent transferases"/>
    <property type="match status" value="1"/>
</dbReference>
<evidence type="ECO:0000256" key="1">
    <source>
        <dbReference type="ARBA" id="ARBA00001933"/>
    </source>
</evidence>
<evidence type="ECO:0000256" key="6">
    <source>
        <dbReference type="ARBA" id="ARBA00023004"/>
    </source>
</evidence>
<dbReference type="PIRSF" id="PIRSF005572">
    <property type="entry name" value="NifS"/>
    <property type="match status" value="1"/>
</dbReference>
<evidence type="ECO:0000313" key="10">
    <source>
        <dbReference type="EMBL" id="PJA89928.1"/>
    </source>
</evidence>
<dbReference type="InterPro" id="IPR015424">
    <property type="entry name" value="PyrdxlP-dep_Trfase"/>
</dbReference>
<comment type="caution">
    <text evidence="10">The sequence shown here is derived from an EMBL/GenBank/DDBJ whole genome shotgun (WGS) entry which is preliminary data.</text>
</comment>
<accession>A0A2M7Z6Z9</accession>
<keyword evidence="5" id="KW-0663">Pyridoxal phosphate</keyword>
<dbReference type="EMBL" id="PFVJ01000037">
    <property type="protein sequence ID" value="PJA89928.1"/>
    <property type="molecule type" value="Genomic_DNA"/>
</dbReference>
<evidence type="ECO:0000256" key="8">
    <source>
        <dbReference type="ARBA" id="ARBA00050776"/>
    </source>
</evidence>
<reference evidence="11" key="1">
    <citation type="submission" date="2017-09" db="EMBL/GenBank/DDBJ databases">
        <title>Depth-based differentiation of microbial function through sediment-hosted aquifers and enrichment of novel symbionts in the deep terrestrial subsurface.</title>
        <authorList>
            <person name="Probst A.J."/>
            <person name="Ladd B."/>
            <person name="Jarett J.K."/>
            <person name="Geller-Mcgrath D.E."/>
            <person name="Sieber C.M.K."/>
            <person name="Emerson J.B."/>
            <person name="Anantharaman K."/>
            <person name="Thomas B.C."/>
            <person name="Malmstrom R."/>
            <person name="Stieglmeier M."/>
            <person name="Klingl A."/>
            <person name="Woyke T."/>
            <person name="Ryan C.M."/>
            <person name="Banfield J.F."/>
        </authorList>
    </citation>
    <scope>NUCLEOTIDE SEQUENCE [LARGE SCALE GENOMIC DNA]</scope>
</reference>
<proteinExistence type="inferred from homology"/>
<evidence type="ECO:0000259" key="9">
    <source>
        <dbReference type="Pfam" id="PF00266"/>
    </source>
</evidence>
<dbReference type="GO" id="GO:0046872">
    <property type="term" value="F:metal ion binding"/>
    <property type="evidence" value="ECO:0007669"/>
    <property type="project" value="UniProtKB-KW"/>
</dbReference>
<dbReference type="PANTHER" id="PTHR11601:SF34">
    <property type="entry name" value="CYSTEINE DESULFURASE"/>
    <property type="match status" value="1"/>
</dbReference>
<evidence type="ECO:0000256" key="4">
    <source>
        <dbReference type="ARBA" id="ARBA00022723"/>
    </source>
</evidence>
<dbReference type="PANTHER" id="PTHR11601">
    <property type="entry name" value="CYSTEINE DESULFURYLASE FAMILY MEMBER"/>
    <property type="match status" value="1"/>
</dbReference>
<dbReference type="GO" id="GO:0031071">
    <property type="term" value="F:cysteine desulfurase activity"/>
    <property type="evidence" value="ECO:0007669"/>
    <property type="project" value="UniProtKB-EC"/>
</dbReference>
<gene>
    <name evidence="10" type="ORF">CO137_01735</name>
</gene>
<dbReference type="Gene3D" id="1.10.260.50">
    <property type="match status" value="1"/>
</dbReference>
<keyword evidence="4" id="KW-0479">Metal-binding</keyword>
<evidence type="ECO:0000313" key="11">
    <source>
        <dbReference type="Proteomes" id="UP000230843"/>
    </source>
</evidence>